<keyword evidence="3" id="KW-1185">Reference proteome</keyword>
<dbReference type="AlphaFoldDB" id="A0A4Q1RFX2"/>
<proteinExistence type="predicted"/>
<name>A0A4Q1RFX2_9FIRM</name>
<sequence>MPALQCSAVKCMYNKENLCSKGDIQVKGDHAVTENETWCSSFVEKTGMSNAYTCGCGCSSVQVGCSAHDCTYNRQEVCQADHVQIDGSQACICEETCCGTFRCE</sequence>
<reference evidence="2 3" key="1">
    <citation type="submission" date="2019-01" db="EMBL/GenBank/DDBJ databases">
        <title>Blautia sp. nov. KGMB01111 isolated human feces.</title>
        <authorList>
            <person name="Park J.-E."/>
            <person name="Kim J.-S."/>
            <person name="Park S.-H."/>
        </authorList>
    </citation>
    <scope>NUCLEOTIDE SEQUENCE [LARGE SCALE GENOMIC DNA]</scope>
    <source>
        <strain evidence="2 3">KGMB01111</strain>
    </source>
</reference>
<dbReference type="RefSeq" id="WP_129257111.1">
    <property type="nucleotide sequence ID" value="NZ_SDKC01000001.1"/>
</dbReference>
<dbReference type="Pfam" id="PF07561">
    <property type="entry name" value="DUF1540"/>
    <property type="match status" value="2"/>
</dbReference>
<protein>
    <submittedName>
        <fullName evidence="2">DUF1540 domain-containing protein</fullName>
    </submittedName>
</protein>
<dbReference type="OrthoDB" id="9792226at2"/>
<dbReference type="InterPro" id="IPR011437">
    <property type="entry name" value="DUF1540"/>
</dbReference>
<gene>
    <name evidence="2" type="ORF">ETP43_03980</name>
</gene>
<evidence type="ECO:0000259" key="1">
    <source>
        <dbReference type="Pfam" id="PF07561"/>
    </source>
</evidence>
<accession>A0A4Q1RFX2</accession>
<organism evidence="2 3">
    <name type="scientific">Blautia faecicola</name>
    <dbReference type="NCBI Taxonomy" id="2509240"/>
    <lineage>
        <taxon>Bacteria</taxon>
        <taxon>Bacillati</taxon>
        <taxon>Bacillota</taxon>
        <taxon>Clostridia</taxon>
        <taxon>Lachnospirales</taxon>
        <taxon>Lachnospiraceae</taxon>
        <taxon>Blautia</taxon>
    </lineage>
</organism>
<dbReference type="Proteomes" id="UP000290106">
    <property type="component" value="Unassembled WGS sequence"/>
</dbReference>
<comment type="caution">
    <text evidence="2">The sequence shown here is derived from an EMBL/GenBank/DDBJ whole genome shotgun (WGS) entry which is preliminary data.</text>
</comment>
<feature type="domain" description="DUF1540" evidence="1">
    <location>
        <begin position="5"/>
        <end position="42"/>
    </location>
</feature>
<evidence type="ECO:0000313" key="3">
    <source>
        <dbReference type="Proteomes" id="UP000290106"/>
    </source>
</evidence>
<evidence type="ECO:0000313" key="2">
    <source>
        <dbReference type="EMBL" id="RXS74458.1"/>
    </source>
</evidence>
<dbReference type="EMBL" id="SDKC01000001">
    <property type="protein sequence ID" value="RXS74458.1"/>
    <property type="molecule type" value="Genomic_DNA"/>
</dbReference>
<feature type="domain" description="DUF1540" evidence="1">
    <location>
        <begin position="63"/>
        <end position="101"/>
    </location>
</feature>